<keyword evidence="4 9" id="KW-0489">Methyltransferase</keyword>
<feature type="active site" description="Nucleophile; methyl group acceptor" evidence="9">
    <location>
        <position position="141"/>
    </location>
</feature>
<gene>
    <name evidence="12" type="primary">ogt_1</name>
    <name evidence="12" type="ORF">ETAA8_08280</name>
</gene>
<evidence type="ECO:0000256" key="6">
    <source>
        <dbReference type="ARBA" id="ARBA00022763"/>
    </source>
</evidence>
<dbReference type="InterPro" id="IPR036217">
    <property type="entry name" value="MethylDNA_cys_MeTrfase_DNAb"/>
</dbReference>
<keyword evidence="6 9" id="KW-0227">DNA damage</keyword>
<evidence type="ECO:0000256" key="7">
    <source>
        <dbReference type="ARBA" id="ARBA00023204"/>
    </source>
</evidence>
<evidence type="ECO:0000256" key="3">
    <source>
        <dbReference type="ARBA" id="ARBA00022490"/>
    </source>
</evidence>
<protein>
    <recommendedName>
        <fullName evidence="9">Methylated-DNA--protein-cysteine methyltransferase</fullName>
        <ecNumber evidence="9">2.1.1.63</ecNumber>
    </recommendedName>
    <alternativeName>
        <fullName evidence="9">6-O-methylguanine-DNA methyltransferase</fullName>
        <shortName evidence="9">MGMT</shortName>
    </alternativeName>
    <alternativeName>
        <fullName evidence="9">O-6-methylguanine-DNA-alkyltransferase</fullName>
    </alternativeName>
</protein>
<dbReference type="InterPro" id="IPR008332">
    <property type="entry name" value="MethylG_MeTrfase_N"/>
</dbReference>
<dbReference type="GO" id="GO:0003908">
    <property type="term" value="F:methylated-DNA-[protein]-cysteine S-methyltransferase activity"/>
    <property type="evidence" value="ECO:0007669"/>
    <property type="project" value="UniProtKB-UniRule"/>
</dbReference>
<evidence type="ECO:0000256" key="8">
    <source>
        <dbReference type="ARBA" id="ARBA00049348"/>
    </source>
</evidence>
<dbReference type="NCBIfam" id="TIGR00589">
    <property type="entry name" value="ogt"/>
    <property type="match status" value="1"/>
</dbReference>
<evidence type="ECO:0000313" key="12">
    <source>
        <dbReference type="EMBL" id="QDU25757.1"/>
    </source>
</evidence>
<evidence type="ECO:0000256" key="4">
    <source>
        <dbReference type="ARBA" id="ARBA00022603"/>
    </source>
</evidence>
<feature type="domain" description="Methylguanine DNA methyltransferase ribonuclease-like" evidence="11">
    <location>
        <begin position="18"/>
        <end position="85"/>
    </location>
</feature>
<keyword evidence="3 9" id="KW-0963">Cytoplasm</keyword>
<accession>A0A517Y694</accession>
<dbReference type="GO" id="GO:0005737">
    <property type="term" value="C:cytoplasm"/>
    <property type="evidence" value="ECO:0007669"/>
    <property type="project" value="UniProtKB-SubCell"/>
</dbReference>
<dbReference type="HAMAP" id="MF_00772">
    <property type="entry name" value="OGT"/>
    <property type="match status" value="1"/>
</dbReference>
<dbReference type="PROSITE" id="PS00374">
    <property type="entry name" value="MGMT"/>
    <property type="match status" value="1"/>
</dbReference>
<evidence type="ECO:0000256" key="2">
    <source>
        <dbReference type="ARBA" id="ARBA00008711"/>
    </source>
</evidence>
<organism evidence="12 13">
    <name type="scientific">Anatilimnocola aggregata</name>
    <dbReference type="NCBI Taxonomy" id="2528021"/>
    <lineage>
        <taxon>Bacteria</taxon>
        <taxon>Pseudomonadati</taxon>
        <taxon>Planctomycetota</taxon>
        <taxon>Planctomycetia</taxon>
        <taxon>Pirellulales</taxon>
        <taxon>Pirellulaceae</taxon>
        <taxon>Anatilimnocola</taxon>
    </lineage>
</organism>
<dbReference type="InterPro" id="IPR036631">
    <property type="entry name" value="MGMT_N_sf"/>
</dbReference>
<feature type="domain" description="Methylated-DNA-[protein]-cysteine S-methyltransferase DNA binding" evidence="10">
    <location>
        <begin position="90"/>
        <end position="169"/>
    </location>
</feature>
<dbReference type="InterPro" id="IPR036388">
    <property type="entry name" value="WH-like_DNA-bd_sf"/>
</dbReference>
<dbReference type="Proteomes" id="UP000315017">
    <property type="component" value="Chromosome"/>
</dbReference>
<dbReference type="SUPFAM" id="SSF46767">
    <property type="entry name" value="Methylated DNA-protein cysteine methyltransferase, C-terminal domain"/>
    <property type="match status" value="1"/>
</dbReference>
<evidence type="ECO:0000256" key="5">
    <source>
        <dbReference type="ARBA" id="ARBA00022679"/>
    </source>
</evidence>
<dbReference type="InterPro" id="IPR014048">
    <property type="entry name" value="MethylDNA_cys_MeTrfase_DNA-bd"/>
</dbReference>
<reference evidence="12 13" key="1">
    <citation type="submission" date="2019-02" db="EMBL/GenBank/DDBJ databases">
        <title>Deep-cultivation of Planctomycetes and their phenomic and genomic characterization uncovers novel biology.</title>
        <authorList>
            <person name="Wiegand S."/>
            <person name="Jogler M."/>
            <person name="Boedeker C."/>
            <person name="Pinto D."/>
            <person name="Vollmers J."/>
            <person name="Rivas-Marin E."/>
            <person name="Kohn T."/>
            <person name="Peeters S.H."/>
            <person name="Heuer A."/>
            <person name="Rast P."/>
            <person name="Oberbeckmann S."/>
            <person name="Bunk B."/>
            <person name="Jeske O."/>
            <person name="Meyerdierks A."/>
            <person name="Storesund J.E."/>
            <person name="Kallscheuer N."/>
            <person name="Luecker S."/>
            <person name="Lage O.M."/>
            <person name="Pohl T."/>
            <person name="Merkel B.J."/>
            <person name="Hornburger P."/>
            <person name="Mueller R.-W."/>
            <person name="Bruemmer F."/>
            <person name="Labrenz M."/>
            <person name="Spormann A.M."/>
            <person name="Op den Camp H."/>
            <person name="Overmann J."/>
            <person name="Amann R."/>
            <person name="Jetten M.S.M."/>
            <person name="Mascher T."/>
            <person name="Medema M.H."/>
            <person name="Devos D.P."/>
            <person name="Kaster A.-K."/>
            <person name="Ovreas L."/>
            <person name="Rohde M."/>
            <person name="Galperin M.Y."/>
            <person name="Jogler C."/>
        </authorList>
    </citation>
    <scope>NUCLEOTIDE SEQUENCE [LARGE SCALE GENOMIC DNA]</scope>
    <source>
        <strain evidence="12 13">ETA_A8</strain>
    </source>
</reference>
<dbReference type="SUPFAM" id="SSF53155">
    <property type="entry name" value="Methylated DNA-protein cysteine methyltransferase domain"/>
    <property type="match status" value="1"/>
</dbReference>
<dbReference type="GO" id="GO:0006307">
    <property type="term" value="P:DNA alkylation repair"/>
    <property type="evidence" value="ECO:0007669"/>
    <property type="project" value="UniProtKB-UniRule"/>
</dbReference>
<dbReference type="Gene3D" id="3.30.160.70">
    <property type="entry name" value="Methylated DNA-protein cysteine methyltransferase domain"/>
    <property type="match status" value="1"/>
</dbReference>
<comment type="subcellular location">
    <subcellularLocation>
        <location evidence="9">Cytoplasm</location>
    </subcellularLocation>
</comment>
<dbReference type="Pfam" id="PF02870">
    <property type="entry name" value="Methyltransf_1N"/>
    <property type="match status" value="1"/>
</dbReference>
<dbReference type="InterPro" id="IPR001497">
    <property type="entry name" value="MethylDNA_cys_MeTrfase_AS"/>
</dbReference>
<dbReference type="CDD" id="cd06445">
    <property type="entry name" value="ATase"/>
    <property type="match status" value="1"/>
</dbReference>
<evidence type="ECO:0000259" key="10">
    <source>
        <dbReference type="Pfam" id="PF01035"/>
    </source>
</evidence>
<keyword evidence="5 9" id="KW-0808">Transferase</keyword>
<keyword evidence="7 9" id="KW-0234">DNA repair</keyword>
<comment type="miscellaneous">
    <text evidence="9">This enzyme catalyzes only one turnover and therefore is not strictly catalytic. According to one definition, an enzyme is a biocatalyst that acts repeatedly and over many reaction cycles.</text>
</comment>
<dbReference type="EC" id="2.1.1.63" evidence="9"/>
<dbReference type="InterPro" id="IPR023546">
    <property type="entry name" value="MGMT"/>
</dbReference>
<comment type="catalytic activity">
    <reaction evidence="8 9">
        <text>a 6-O-methyl-2'-deoxyguanosine in DNA + L-cysteinyl-[protein] = S-methyl-L-cysteinyl-[protein] + a 2'-deoxyguanosine in DNA</text>
        <dbReference type="Rhea" id="RHEA:24000"/>
        <dbReference type="Rhea" id="RHEA-COMP:10131"/>
        <dbReference type="Rhea" id="RHEA-COMP:10132"/>
        <dbReference type="Rhea" id="RHEA-COMP:11367"/>
        <dbReference type="Rhea" id="RHEA-COMP:11368"/>
        <dbReference type="ChEBI" id="CHEBI:29950"/>
        <dbReference type="ChEBI" id="CHEBI:82612"/>
        <dbReference type="ChEBI" id="CHEBI:85445"/>
        <dbReference type="ChEBI" id="CHEBI:85448"/>
        <dbReference type="EC" id="2.1.1.63"/>
    </reaction>
</comment>
<dbReference type="Gene3D" id="1.10.10.10">
    <property type="entry name" value="Winged helix-like DNA-binding domain superfamily/Winged helix DNA-binding domain"/>
    <property type="match status" value="1"/>
</dbReference>
<comment type="catalytic activity">
    <reaction evidence="1 9">
        <text>a 4-O-methyl-thymidine in DNA + L-cysteinyl-[protein] = a thymidine in DNA + S-methyl-L-cysteinyl-[protein]</text>
        <dbReference type="Rhea" id="RHEA:53428"/>
        <dbReference type="Rhea" id="RHEA-COMP:10131"/>
        <dbReference type="Rhea" id="RHEA-COMP:10132"/>
        <dbReference type="Rhea" id="RHEA-COMP:13555"/>
        <dbReference type="Rhea" id="RHEA-COMP:13556"/>
        <dbReference type="ChEBI" id="CHEBI:29950"/>
        <dbReference type="ChEBI" id="CHEBI:82612"/>
        <dbReference type="ChEBI" id="CHEBI:137386"/>
        <dbReference type="ChEBI" id="CHEBI:137387"/>
        <dbReference type="EC" id="2.1.1.63"/>
    </reaction>
</comment>
<dbReference type="PANTHER" id="PTHR10815:SF5">
    <property type="entry name" value="METHYLATED-DNA--PROTEIN-CYSTEINE METHYLTRANSFERASE"/>
    <property type="match status" value="1"/>
</dbReference>
<evidence type="ECO:0000313" key="13">
    <source>
        <dbReference type="Proteomes" id="UP000315017"/>
    </source>
</evidence>
<dbReference type="KEGG" id="aagg:ETAA8_08280"/>
<proteinExistence type="inferred from homology"/>
<dbReference type="GO" id="GO:0032259">
    <property type="term" value="P:methylation"/>
    <property type="evidence" value="ECO:0007669"/>
    <property type="project" value="UniProtKB-KW"/>
</dbReference>
<sequence>MPFDKSPCYQPMNATTHFSYIDSPLGQLFAQGSEQFVTGLYLPDHKGWQGADIDCQQSDAPFAALREQLAEYFAGERQQFDVALQLLGTPFQQRVWQELVRIPFGETITYGELARRVGQPTAARAVGHANGRNPISILVPCHRVIGTSGKLTGYAGGVERKEWLLAWEHSIVRSESSPLPRSQQFVTAHP</sequence>
<dbReference type="AlphaFoldDB" id="A0A517Y694"/>
<dbReference type="EMBL" id="CP036274">
    <property type="protein sequence ID" value="QDU25757.1"/>
    <property type="molecule type" value="Genomic_DNA"/>
</dbReference>
<evidence type="ECO:0000256" key="9">
    <source>
        <dbReference type="HAMAP-Rule" id="MF_00772"/>
    </source>
</evidence>
<dbReference type="FunFam" id="1.10.10.10:FF:000214">
    <property type="entry name" value="Methylated-DNA--protein-cysteine methyltransferase"/>
    <property type="match status" value="1"/>
</dbReference>
<evidence type="ECO:0000259" key="11">
    <source>
        <dbReference type="Pfam" id="PF02870"/>
    </source>
</evidence>
<dbReference type="RefSeq" id="WP_315851583.1">
    <property type="nucleotide sequence ID" value="NZ_CP036274.1"/>
</dbReference>
<keyword evidence="13" id="KW-1185">Reference proteome</keyword>
<name>A0A517Y694_9BACT</name>
<dbReference type="PANTHER" id="PTHR10815">
    <property type="entry name" value="METHYLATED-DNA--PROTEIN-CYSTEINE METHYLTRANSFERASE"/>
    <property type="match status" value="1"/>
</dbReference>
<dbReference type="Pfam" id="PF01035">
    <property type="entry name" value="DNA_binding_1"/>
    <property type="match status" value="1"/>
</dbReference>
<evidence type="ECO:0000256" key="1">
    <source>
        <dbReference type="ARBA" id="ARBA00001286"/>
    </source>
</evidence>
<comment type="similarity">
    <text evidence="2 9">Belongs to the MGMT family.</text>
</comment>
<comment type="function">
    <text evidence="9">Involved in the cellular defense against the biological effects of O6-methylguanine (O6-MeG) and O4-methylthymine (O4-MeT) in DNA. Repairs the methylated nucleobase in DNA by stoichiometrically transferring the methyl group to a cysteine residue in the enzyme. This is a suicide reaction: the enzyme is irreversibly inactivated.</text>
</comment>